<protein>
    <submittedName>
        <fullName evidence="1">Uncharacterized protein</fullName>
    </submittedName>
</protein>
<evidence type="ECO:0000313" key="2">
    <source>
        <dbReference type="Proteomes" id="UP000595140"/>
    </source>
</evidence>
<dbReference type="AlphaFoldDB" id="A0A484LG04"/>
<proteinExistence type="predicted"/>
<accession>A0A484LG04</accession>
<dbReference type="EMBL" id="OOIL02001451">
    <property type="protein sequence ID" value="VFQ75277.1"/>
    <property type="molecule type" value="Genomic_DNA"/>
</dbReference>
<dbReference type="Proteomes" id="UP000595140">
    <property type="component" value="Unassembled WGS sequence"/>
</dbReference>
<name>A0A484LG04_9ASTE</name>
<reference evidence="1 2" key="1">
    <citation type="submission" date="2018-04" db="EMBL/GenBank/DDBJ databases">
        <authorList>
            <person name="Vogel A."/>
        </authorList>
    </citation>
    <scope>NUCLEOTIDE SEQUENCE [LARGE SCALE GENOMIC DNA]</scope>
</reference>
<dbReference type="PANTHER" id="PTHR16057">
    <property type="entry name" value="WINS1, 2 PROTEIN"/>
    <property type="match status" value="1"/>
</dbReference>
<dbReference type="InterPro" id="IPR024875">
    <property type="entry name" value="Protein_Lines"/>
</dbReference>
<dbReference type="PANTHER" id="PTHR16057:SF1">
    <property type="entry name" value="PROTEIN LINES HOMOLOG 1"/>
    <property type="match status" value="1"/>
</dbReference>
<gene>
    <name evidence="1" type="ORF">CCAM_LOCUS17053</name>
</gene>
<sequence length="491" mass="54975">MSCREVHLRLCSLISDSLRTYAERIPSSFTKENARDLLIVLSQVCSQIKLWTSGIASESDSDMEGSGDFDCVIDFSIVNGSDTGGHLCLSKAINVLTKLLALDNPYVQHLVGNNLVAISDFIIASGSSWGEFKLLLSLLKLAILSSIPSSTGPIRVDANSAAPVSPIKLHHTSDNWSKASVIIQVLRRVLKGLKQDVDDHFLKVFLELMNSLISKMPWDLLDEVFVRKTSKASGSLNTDGVLQFQDAKQNPAIMFLGGFIQLFCSLLGLLSLPIDAVTDDSQTHTIVTEIRSILPRLLDWCLGNFQNIRSVYISKYYKHKFLILMIRLSSTIQSDCSVLLTWLHFIHLHFQDDLCLPIAGMESDQDNCLEGSPFWEYVSDAAKENISPRHLQRLAILLFLRCSFCLINSERSCQNCVSTDLNSSSTGNLKFEAQCCPRIIGFQEIHKWLQLISNDDAFLDTKKCAEFILSFQLSFIQLYMHEVVFLLSVSF</sequence>
<dbReference type="OrthoDB" id="8251209at2759"/>
<keyword evidence="2" id="KW-1185">Reference proteome</keyword>
<organism evidence="1 2">
    <name type="scientific">Cuscuta campestris</name>
    <dbReference type="NCBI Taxonomy" id="132261"/>
    <lineage>
        <taxon>Eukaryota</taxon>
        <taxon>Viridiplantae</taxon>
        <taxon>Streptophyta</taxon>
        <taxon>Embryophyta</taxon>
        <taxon>Tracheophyta</taxon>
        <taxon>Spermatophyta</taxon>
        <taxon>Magnoliopsida</taxon>
        <taxon>eudicotyledons</taxon>
        <taxon>Gunneridae</taxon>
        <taxon>Pentapetalae</taxon>
        <taxon>asterids</taxon>
        <taxon>lamiids</taxon>
        <taxon>Solanales</taxon>
        <taxon>Convolvulaceae</taxon>
        <taxon>Cuscuteae</taxon>
        <taxon>Cuscuta</taxon>
        <taxon>Cuscuta subgen. Grammica</taxon>
        <taxon>Cuscuta sect. Cleistogrammica</taxon>
    </lineage>
</organism>
<evidence type="ECO:0000313" key="1">
    <source>
        <dbReference type="EMBL" id="VFQ75277.1"/>
    </source>
</evidence>